<evidence type="ECO:0000313" key="2">
    <source>
        <dbReference type="EMBL" id="RVU44230.1"/>
    </source>
</evidence>
<dbReference type="PANTHER" id="PTHR12558">
    <property type="entry name" value="CELL DIVISION CYCLE 16,23,27"/>
    <property type="match status" value="1"/>
</dbReference>
<dbReference type="Gene3D" id="1.25.40.10">
    <property type="entry name" value="Tetratricopeptide repeat domain"/>
    <property type="match status" value="5"/>
</dbReference>
<dbReference type="InterPro" id="IPR019734">
    <property type="entry name" value="TPR_rpt"/>
</dbReference>
<dbReference type="SUPFAM" id="SSF48452">
    <property type="entry name" value="TPR-like"/>
    <property type="match status" value="4"/>
</dbReference>
<dbReference type="OrthoDB" id="221093at2"/>
<protein>
    <submittedName>
        <fullName evidence="2">Tetratricopeptide repeat protein</fullName>
    </submittedName>
</protein>
<reference evidence="2 3" key="1">
    <citation type="submission" date="2019-01" db="EMBL/GenBank/DDBJ databases">
        <authorList>
            <person name="Chen W.-M."/>
        </authorList>
    </citation>
    <scope>NUCLEOTIDE SEQUENCE [LARGE SCALE GENOMIC DNA]</scope>
    <source>
        <strain evidence="2 3">KYPY4</strain>
    </source>
</reference>
<name>A0A437RBS8_9BURK</name>
<gene>
    <name evidence="2" type="ORF">EOE66_16180</name>
</gene>
<comment type="caution">
    <text evidence="2">The sequence shown here is derived from an EMBL/GenBank/DDBJ whole genome shotgun (WGS) entry which is preliminary data.</text>
</comment>
<dbReference type="PROSITE" id="PS50005">
    <property type="entry name" value="TPR"/>
    <property type="match status" value="1"/>
</dbReference>
<proteinExistence type="predicted"/>
<dbReference type="EMBL" id="SACR01000005">
    <property type="protein sequence ID" value="RVU44230.1"/>
    <property type="molecule type" value="Genomic_DNA"/>
</dbReference>
<feature type="repeat" description="TPR" evidence="1">
    <location>
        <begin position="1278"/>
        <end position="1311"/>
    </location>
</feature>
<dbReference type="SMART" id="SM00028">
    <property type="entry name" value="TPR"/>
    <property type="match status" value="8"/>
</dbReference>
<sequence>MLDFAALHAWLDVGQAQRVLPHLEALRAAAAAPDGADAGLVLVRALRQLGAERESDALALRLGRRHPRHAEAVLAQWRTALSNQGAYLYWRLTQRPVQPRWEAPSEHAGRLSLRGLWLGGLRDDEAALACQREALALQPADPWLWVEHSYTLTQIDRREAALEAAQQALHLCPGHRTGTLQTARVLQQLGRLDEATALLEAALAGAESAAYAWALHGMAQDAQQDTRALTLVARTEAALPLADKPWRAVLAARRADAWLNLGDVAAAREAAAQVGGTGFYPRLAERLADFPSEALGSTAPQRTLIPLAIVTQHWMTCAPATLTALARHWGREADHLEVAQAICYDGTPQASEREWAVAQGFWVRECKLDWPTACALVHAGVPFALATQHVGSGHLQAVVGCDLLRKTLLVRDPSLPLHAEYEAEKLFDAQQAAGPRAMVMLPPEELPRLEGIELPEAPLWDLGHAVLAGLQRHDRPAAAAALTALQAQAPDSDSAWRAQRHIAIYDGDEPRILAATEKLLARYPNDSSLQLSRLSSLFEVHGQAAGEAYMAELVARPWPDPLLLARWAARLAQDGRRLQQAFTAVRRALRRDGNNGRAWSELADLHWAALGSAAGAVQACEPARICSTLMPTEEWAAAAYARACRVAGRTEEGLAWLRERERIWGDRSGRPALTLAEELDAQQRDLEAEAALAAALQRRPTDTPLRLALAERALYANRLDEAETLLAACAEADAHAPALLRLRALLQEARGALAPALAAAEEAVALEPLHLPHHRLLLRLLRRQHGDAQALALWRPRADAHPAHVGLQRLLYDALPDEAQAVWQQLDAMHRVHPGLPWLQRERAVQASRQGRHDEAVALARTALEHAPSAPMAHDVLAYCVQRRDGYAAALPLLHEALRRDIETEAALYRLLQAPDAQAQRNATDFVAEQIGQQMLLGDGLLIFQSEAGQAWPPAQVLALLQAQQLRWPGLWHGPVAVARQLMQMQRLDEALDLLASAAERFPLLPRVHLERAEALRLAGRIDEALQANAQAIAISPGWNRALRLQTDLLCKHALKWDEAEALLQRALQTRDGWADADLTGLLAWVHEGQKRAVDSMAAARRALRLDPAQNWVWALVRRLCDAAETPAAFDAVIDEVVASRPGDAAAWLVRAERSRDDLQALQAAEQALALQPRQEAAWQARFERLLRLGRLDEIGTALQQLPWPDAAPVALRAWGPRLAWERAEHDAAVAALRALCAEAPNDEALCVMLADWLDERGDHHGYLAQAEALCALAPLEARSHGYRGHALVKLQRWAEALLPLQRALELAPGYVFAARQLAQAARAAAAPDLAEPALQALWPHMEDVGTACDGIELAVAARRPERAQAWLQRLFELDDFDIDRTREALRCWREAGWGDTLAPLQQAQVMRGGGPVGLVLDALDQEAARSGLGEGFITAARVTRRALQWQQGAEGPHLLLGLMRWLAVREQAQLLGWVLRRCENRLRADDRCWGEASYALCSLHEFRAVVRWLHDWPQRERAPAYAMANLGGSLVVLRQWDALQAAVQQTLQRLPEQEDMRLWQLLLHARAGDLPALQAALQRCHEWTPDPWMRPLLNATEAFVALALARAEGGTVAALLATAPHGGPPQAWAMWRELRRMALLRHTPWPRLGRWLLAG</sequence>
<organism evidence="2 3">
    <name type="scientific">Rubrivivax rivuli</name>
    <dbReference type="NCBI Taxonomy" id="1862385"/>
    <lineage>
        <taxon>Bacteria</taxon>
        <taxon>Pseudomonadati</taxon>
        <taxon>Pseudomonadota</taxon>
        <taxon>Betaproteobacteria</taxon>
        <taxon>Burkholderiales</taxon>
        <taxon>Sphaerotilaceae</taxon>
        <taxon>Rubrivivax</taxon>
    </lineage>
</organism>
<dbReference type="RefSeq" id="WP_128229780.1">
    <property type="nucleotide sequence ID" value="NZ_SACR01000005.1"/>
</dbReference>
<dbReference type="PANTHER" id="PTHR12558:SF13">
    <property type="entry name" value="CELL DIVISION CYCLE PROTEIN 27 HOMOLOG"/>
    <property type="match status" value="1"/>
</dbReference>
<evidence type="ECO:0000256" key="1">
    <source>
        <dbReference type="PROSITE-ProRule" id="PRU00339"/>
    </source>
</evidence>
<dbReference type="Gene3D" id="3.90.70.10">
    <property type="entry name" value="Cysteine proteinases"/>
    <property type="match status" value="1"/>
</dbReference>
<keyword evidence="1" id="KW-0802">TPR repeat</keyword>
<dbReference type="Proteomes" id="UP000285575">
    <property type="component" value="Unassembled WGS sequence"/>
</dbReference>
<dbReference type="InterPro" id="IPR011990">
    <property type="entry name" value="TPR-like_helical_dom_sf"/>
</dbReference>
<keyword evidence="3" id="KW-1185">Reference proteome</keyword>
<accession>A0A437RBS8</accession>
<evidence type="ECO:0000313" key="3">
    <source>
        <dbReference type="Proteomes" id="UP000285575"/>
    </source>
</evidence>